<dbReference type="Pfam" id="PF15851">
    <property type="entry name" value="DUF4723"/>
    <property type="match status" value="1"/>
</dbReference>
<sequence length="89" mass="9934">YIPVLGDVGSVICRSCNLSVPFHGCLLDFGTCKTKPGQFCIKETHVKGGIKWFTVKGCTEDVSECSRLKHINVYETHFTICCREALCNF</sequence>
<protein>
    <submittedName>
        <fullName evidence="1">Uncharacterized protein</fullName>
    </submittedName>
</protein>
<name>H0UZ77_CAVPO</name>
<dbReference type="HOGENOM" id="CLU_139240_2_0_1"/>
<dbReference type="Ensembl" id="ENSCPOT00000002759.3">
    <property type="protein sequence ID" value="ENSCPOP00000002474.3"/>
    <property type="gene ID" value="ENSCPOG00000002725.4"/>
</dbReference>
<proteinExistence type="predicted"/>
<keyword evidence="2" id="KW-1185">Reference proteome</keyword>
<evidence type="ECO:0000313" key="2">
    <source>
        <dbReference type="Proteomes" id="UP000005447"/>
    </source>
</evidence>
<organism evidence="1 2">
    <name type="scientific">Cavia porcellus</name>
    <name type="common">Guinea pig</name>
    <dbReference type="NCBI Taxonomy" id="10141"/>
    <lineage>
        <taxon>Eukaryota</taxon>
        <taxon>Metazoa</taxon>
        <taxon>Chordata</taxon>
        <taxon>Craniata</taxon>
        <taxon>Vertebrata</taxon>
        <taxon>Euteleostomi</taxon>
        <taxon>Mammalia</taxon>
        <taxon>Eutheria</taxon>
        <taxon>Euarchontoglires</taxon>
        <taxon>Glires</taxon>
        <taxon>Rodentia</taxon>
        <taxon>Hystricomorpha</taxon>
        <taxon>Caviidae</taxon>
        <taxon>Cavia</taxon>
    </lineage>
</organism>
<dbReference type="VEuPathDB" id="HostDB:ENSCPOG00000002725"/>
<dbReference type="AlphaFoldDB" id="H0UZ77"/>
<dbReference type="OMA" id="CCHRPMC"/>
<dbReference type="InParanoid" id="H0UZ77"/>
<reference evidence="1" key="2">
    <citation type="submission" date="2025-08" db="UniProtKB">
        <authorList>
            <consortium name="Ensembl"/>
        </authorList>
    </citation>
    <scope>IDENTIFICATION</scope>
    <source>
        <strain evidence="1">2N</strain>
    </source>
</reference>
<reference evidence="2" key="1">
    <citation type="journal article" date="2011" name="Nature">
        <title>A high-resolution map of human evolutionary constraint using 29 mammals.</title>
        <authorList>
            <person name="Lindblad-Toh K."/>
            <person name="Garber M."/>
            <person name="Zuk O."/>
            <person name="Lin M.F."/>
            <person name="Parker B.J."/>
            <person name="Washietl S."/>
            <person name="Kheradpour P."/>
            <person name="Ernst J."/>
            <person name="Jordan G."/>
            <person name="Mauceli E."/>
            <person name="Ward L.D."/>
            <person name="Lowe C.B."/>
            <person name="Holloway A.K."/>
            <person name="Clamp M."/>
            <person name="Gnerre S."/>
            <person name="Alfoldi J."/>
            <person name="Beal K."/>
            <person name="Chang J."/>
            <person name="Clawson H."/>
            <person name="Cuff J."/>
            <person name="Di Palma F."/>
            <person name="Fitzgerald S."/>
            <person name="Flicek P."/>
            <person name="Guttman M."/>
            <person name="Hubisz M.J."/>
            <person name="Jaffe D.B."/>
            <person name="Jungreis I."/>
            <person name="Kent W.J."/>
            <person name="Kostka D."/>
            <person name="Lara M."/>
            <person name="Martins A.L."/>
            <person name="Massingham T."/>
            <person name="Moltke I."/>
            <person name="Raney B.J."/>
            <person name="Rasmussen M.D."/>
            <person name="Robinson J."/>
            <person name="Stark A."/>
            <person name="Vilella A.J."/>
            <person name="Wen J."/>
            <person name="Xie X."/>
            <person name="Zody M.C."/>
            <person name="Baldwin J."/>
            <person name="Bloom T."/>
            <person name="Chin C.W."/>
            <person name="Heiman D."/>
            <person name="Nicol R."/>
            <person name="Nusbaum C."/>
            <person name="Young S."/>
            <person name="Wilkinson J."/>
            <person name="Worley K.C."/>
            <person name="Kovar C.L."/>
            <person name="Muzny D.M."/>
            <person name="Gibbs R.A."/>
            <person name="Cree A."/>
            <person name="Dihn H.H."/>
            <person name="Fowler G."/>
            <person name="Jhangiani S."/>
            <person name="Joshi V."/>
            <person name="Lee S."/>
            <person name="Lewis L.R."/>
            <person name="Nazareth L.V."/>
            <person name="Okwuonu G."/>
            <person name="Santibanez J."/>
            <person name="Warren W.C."/>
            <person name="Mardis E.R."/>
            <person name="Weinstock G.M."/>
            <person name="Wilson R.K."/>
            <person name="Delehaunty K."/>
            <person name="Dooling D."/>
            <person name="Fronik C."/>
            <person name="Fulton L."/>
            <person name="Fulton B."/>
            <person name="Graves T."/>
            <person name="Minx P."/>
            <person name="Sodergren E."/>
            <person name="Birney E."/>
            <person name="Margulies E.H."/>
            <person name="Herrero J."/>
            <person name="Green E.D."/>
            <person name="Haussler D."/>
            <person name="Siepel A."/>
            <person name="Goldman N."/>
            <person name="Pollard K.S."/>
            <person name="Pedersen J.S."/>
            <person name="Lander E.S."/>
            <person name="Kellis M."/>
        </authorList>
    </citation>
    <scope>NUCLEOTIDE SEQUENCE [LARGE SCALE GENOMIC DNA]</scope>
    <source>
        <strain evidence="2">2N</strain>
    </source>
</reference>
<dbReference type="GeneTree" id="ENSGT00410000028408"/>
<dbReference type="Bgee" id="ENSCPOG00000002725">
    <property type="expression patterns" value="Expressed in testis and 2 other cell types or tissues"/>
</dbReference>
<accession>H0UZ77</accession>
<evidence type="ECO:0000313" key="1">
    <source>
        <dbReference type="Ensembl" id="ENSCPOP00000002474.3"/>
    </source>
</evidence>
<reference evidence="1" key="3">
    <citation type="submission" date="2025-09" db="UniProtKB">
        <authorList>
            <consortium name="Ensembl"/>
        </authorList>
    </citation>
    <scope>IDENTIFICATION</scope>
    <source>
        <strain evidence="1">2N</strain>
    </source>
</reference>
<dbReference type="Proteomes" id="UP000005447">
    <property type="component" value="Unassembled WGS sequence"/>
</dbReference>
<dbReference type="EMBL" id="AAKN02026158">
    <property type="status" value="NOT_ANNOTATED_CDS"/>
    <property type="molecule type" value="Genomic_DNA"/>
</dbReference>
<dbReference type="InterPro" id="IPR031710">
    <property type="entry name" value="DUF4723"/>
</dbReference>